<dbReference type="Proteomes" id="UP000198358">
    <property type="component" value="Unassembled WGS sequence"/>
</dbReference>
<evidence type="ECO:0000313" key="2">
    <source>
        <dbReference type="Proteomes" id="UP000198358"/>
    </source>
</evidence>
<organism evidence="1 2">
    <name type="scientific">Shigella flexneri 2a str. 301</name>
    <dbReference type="NCBI Taxonomy" id="198214"/>
    <lineage>
        <taxon>Bacteria</taxon>
        <taxon>Pseudomonadati</taxon>
        <taxon>Pseudomonadota</taxon>
        <taxon>Gammaproteobacteria</taxon>
        <taxon>Enterobacterales</taxon>
        <taxon>Enterobacteriaceae</taxon>
        <taxon>Shigella</taxon>
    </lineage>
</organism>
<dbReference type="EMBL" id="NEDR01000001">
    <property type="protein sequence ID" value="OXB29648.1"/>
    <property type="molecule type" value="Genomic_DNA"/>
</dbReference>
<evidence type="ECO:0008006" key="3">
    <source>
        <dbReference type="Google" id="ProtNLM"/>
    </source>
</evidence>
<name>A0AB36PJH7_SHIFL</name>
<accession>A0AB36PJH7</accession>
<evidence type="ECO:0000313" key="1">
    <source>
        <dbReference type="EMBL" id="OXB29648.1"/>
    </source>
</evidence>
<dbReference type="AlphaFoldDB" id="A0AB36PJH7"/>
<gene>
    <name evidence="1" type="ORF">SF301_1827</name>
</gene>
<sequence>MAKENTNGYRCQDLKVKAFKQRGFHRVSFSKTTGLVRLWGGTCGLKITPRQHHRNVPGS</sequence>
<protein>
    <recommendedName>
        <fullName evidence="3">Transcriptional regulator</fullName>
    </recommendedName>
</protein>
<comment type="caution">
    <text evidence="1">The sequence shown here is derived from an EMBL/GenBank/DDBJ whole genome shotgun (WGS) entry which is preliminary data.</text>
</comment>
<proteinExistence type="predicted"/>
<reference evidence="1 2" key="1">
    <citation type="submission" date="2017-04" db="EMBL/GenBank/DDBJ databases">
        <title>Shigella flexneri 2a str. 301 Sequencing.</title>
        <authorList>
            <person name="Zhu Z."/>
        </authorList>
    </citation>
    <scope>NUCLEOTIDE SEQUENCE [LARGE SCALE GENOMIC DNA]</scope>
    <source>
        <strain evidence="1 2">301</strain>
    </source>
</reference>